<protein>
    <submittedName>
        <fullName evidence="1">Uncharacterized protein</fullName>
    </submittedName>
</protein>
<gene>
    <name evidence="1" type="ORF">RS3R1_18340</name>
</gene>
<reference evidence="1" key="2">
    <citation type="submission" date="2022-11" db="EMBL/GenBank/DDBJ databases">
        <title>Draft genome sequencing of Pseudomonas atacamensis RS3R1.</title>
        <authorList>
            <person name="Furuya T."/>
            <person name="Kaneko H."/>
        </authorList>
    </citation>
    <scope>NUCLEOTIDE SEQUENCE</scope>
    <source>
        <strain evidence="1">RS3R-1</strain>
    </source>
</reference>
<evidence type="ECO:0000313" key="2">
    <source>
        <dbReference type="Proteomes" id="UP001145022"/>
    </source>
</evidence>
<accession>A0ABQ5PGX5</accession>
<reference evidence="1" key="3">
    <citation type="journal article" date="2023" name="J. Biotechnol.">
        <title>Draft Genome Sequences of Endophytic Pseudomonas Strains, Isolated from the Interior of Brassicaceae Plants.</title>
        <authorList>
            <person name="Kaneko H."/>
            <person name="Furuya T."/>
        </authorList>
    </citation>
    <scope>NUCLEOTIDE SEQUENCE</scope>
    <source>
        <strain evidence="1">RS3R-1</strain>
    </source>
</reference>
<sequence length="71" mass="8031">MTVMRLTANTPRTITSKAIKAKPRKARGAIFRLRRDMVGLSKERNYERPCREHWPIAGDSPAALNFGFVCA</sequence>
<dbReference type="Proteomes" id="UP001145022">
    <property type="component" value="Unassembled WGS sequence"/>
</dbReference>
<dbReference type="EMBL" id="BSCQ01000030">
    <property type="protein sequence ID" value="GLH42746.1"/>
    <property type="molecule type" value="Genomic_DNA"/>
</dbReference>
<organism evidence="1 2">
    <name type="scientific">Pseudomonas atacamensis</name>
    <dbReference type="NCBI Taxonomy" id="2565368"/>
    <lineage>
        <taxon>Bacteria</taxon>
        <taxon>Pseudomonadati</taxon>
        <taxon>Pseudomonadota</taxon>
        <taxon>Gammaproteobacteria</taxon>
        <taxon>Pseudomonadales</taxon>
        <taxon>Pseudomonadaceae</taxon>
        <taxon>Pseudomonas</taxon>
    </lineage>
</organism>
<keyword evidence="2" id="KW-1185">Reference proteome</keyword>
<evidence type="ECO:0000313" key="1">
    <source>
        <dbReference type="EMBL" id="GLH42746.1"/>
    </source>
</evidence>
<reference evidence="1" key="1">
    <citation type="journal article" date="2021" name="Sci. Rep.">
        <title>An efficient direct screening system for microorganisms that activate plant immune responses based on plant-microbe interactions using cultured plant cells.</title>
        <authorList>
            <person name="Kurokawa M."/>
            <person name="Nakano M."/>
            <person name="Kitahata N."/>
            <person name="Kuchitsu K."/>
            <person name="Furuya T."/>
        </authorList>
    </citation>
    <scope>NUCLEOTIDE SEQUENCE</scope>
    <source>
        <strain evidence="1">RS3R-1</strain>
    </source>
</reference>
<proteinExistence type="predicted"/>
<name>A0ABQ5PGX5_9PSED</name>
<comment type="caution">
    <text evidence="1">The sequence shown here is derived from an EMBL/GenBank/DDBJ whole genome shotgun (WGS) entry which is preliminary data.</text>
</comment>